<evidence type="ECO:0000256" key="5">
    <source>
        <dbReference type="ARBA" id="ARBA00022670"/>
    </source>
</evidence>
<dbReference type="GO" id="GO:0008360">
    <property type="term" value="P:regulation of cell shape"/>
    <property type="evidence" value="ECO:0007669"/>
    <property type="project" value="UniProtKB-KW"/>
</dbReference>
<name>A0A1C3RGS7_9PROT</name>
<comment type="similarity">
    <text evidence="2">In the C-terminal section; belongs to the transpeptidase family.</text>
</comment>
<dbReference type="GO" id="GO:0008955">
    <property type="term" value="F:peptidoglycan glycosyltransferase activity"/>
    <property type="evidence" value="ECO:0007669"/>
    <property type="project" value="UniProtKB-EC"/>
</dbReference>
<evidence type="ECO:0000256" key="9">
    <source>
        <dbReference type="ARBA" id="ARBA00022960"/>
    </source>
</evidence>
<dbReference type="RefSeq" id="WP_069188543.1">
    <property type="nucleotide sequence ID" value="NZ_FLYE01000012.1"/>
</dbReference>
<evidence type="ECO:0000256" key="10">
    <source>
        <dbReference type="ARBA" id="ARBA00022984"/>
    </source>
</evidence>
<dbReference type="UniPathway" id="UPA00219"/>
<keyword evidence="11" id="KW-0511">Multifunctional enzyme</keyword>
<evidence type="ECO:0000256" key="13">
    <source>
        <dbReference type="ARBA" id="ARBA00034000"/>
    </source>
</evidence>
<evidence type="ECO:0000256" key="14">
    <source>
        <dbReference type="ARBA" id="ARBA00049902"/>
    </source>
</evidence>
<dbReference type="OrthoDB" id="9766909at2"/>
<comment type="catalytic activity">
    <reaction evidence="14">
        <text>[GlcNAc-(1-&gt;4)-Mur2Ac(oyl-L-Ala-gamma-D-Glu-L-Lys-D-Ala-D-Ala)](n)-di-trans,octa-cis-undecaprenyl diphosphate + beta-D-GlcNAc-(1-&gt;4)-Mur2Ac(oyl-L-Ala-gamma-D-Glu-L-Lys-D-Ala-D-Ala)-di-trans,octa-cis-undecaprenyl diphosphate = [GlcNAc-(1-&gt;4)-Mur2Ac(oyl-L-Ala-gamma-D-Glu-L-Lys-D-Ala-D-Ala)](n+1)-di-trans,octa-cis-undecaprenyl diphosphate + di-trans,octa-cis-undecaprenyl diphosphate + H(+)</text>
        <dbReference type="Rhea" id="RHEA:23708"/>
        <dbReference type="Rhea" id="RHEA-COMP:9602"/>
        <dbReference type="Rhea" id="RHEA-COMP:9603"/>
        <dbReference type="ChEBI" id="CHEBI:15378"/>
        <dbReference type="ChEBI" id="CHEBI:58405"/>
        <dbReference type="ChEBI" id="CHEBI:60033"/>
        <dbReference type="ChEBI" id="CHEBI:78435"/>
        <dbReference type="EC" id="2.4.99.28"/>
    </reaction>
</comment>
<feature type="transmembrane region" description="Helical" evidence="15">
    <location>
        <begin position="29"/>
        <end position="53"/>
    </location>
</feature>
<feature type="domain" description="Penicillin-binding protein transpeptidase" evidence="16">
    <location>
        <begin position="339"/>
        <end position="568"/>
    </location>
</feature>
<keyword evidence="15" id="KW-0812">Transmembrane</keyword>
<dbReference type="EMBL" id="FLYE01000012">
    <property type="protein sequence ID" value="SCA56458.1"/>
    <property type="molecule type" value="Genomic_DNA"/>
</dbReference>
<dbReference type="SUPFAM" id="SSF53955">
    <property type="entry name" value="Lysozyme-like"/>
    <property type="match status" value="1"/>
</dbReference>
<dbReference type="Gene3D" id="3.40.710.10">
    <property type="entry name" value="DD-peptidase/beta-lactamase superfamily"/>
    <property type="match status" value="1"/>
</dbReference>
<keyword evidence="15" id="KW-1133">Transmembrane helix</keyword>
<dbReference type="Proteomes" id="UP000231658">
    <property type="component" value="Unassembled WGS sequence"/>
</dbReference>
<evidence type="ECO:0000256" key="6">
    <source>
        <dbReference type="ARBA" id="ARBA00022676"/>
    </source>
</evidence>
<proteinExistence type="inferred from homology"/>
<comment type="pathway">
    <text evidence="1">Cell wall biogenesis; peptidoglycan biosynthesis.</text>
</comment>
<dbReference type="FunFam" id="1.10.3810.10:FF:000001">
    <property type="entry name" value="Penicillin-binding protein 1A"/>
    <property type="match status" value="1"/>
</dbReference>
<keyword evidence="12" id="KW-0961">Cell wall biogenesis/degradation</keyword>
<evidence type="ECO:0000256" key="7">
    <source>
        <dbReference type="ARBA" id="ARBA00022679"/>
    </source>
</evidence>
<dbReference type="InterPro" id="IPR036950">
    <property type="entry name" value="PBP_transglycosylase"/>
</dbReference>
<evidence type="ECO:0000256" key="12">
    <source>
        <dbReference type="ARBA" id="ARBA00023316"/>
    </source>
</evidence>
<keyword evidence="7" id="KW-0808">Transferase</keyword>
<evidence type="ECO:0000256" key="8">
    <source>
        <dbReference type="ARBA" id="ARBA00022801"/>
    </source>
</evidence>
<evidence type="ECO:0000256" key="4">
    <source>
        <dbReference type="ARBA" id="ARBA00022645"/>
    </source>
</evidence>
<evidence type="ECO:0000256" key="1">
    <source>
        <dbReference type="ARBA" id="ARBA00004752"/>
    </source>
</evidence>
<keyword evidence="19" id="KW-1185">Reference proteome</keyword>
<evidence type="ECO:0000256" key="11">
    <source>
        <dbReference type="ARBA" id="ARBA00023268"/>
    </source>
</evidence>
<dbReference type="Gene3D" id="1.10.3810.10">
    <property type="entry name" value="Biosynthetic peptidoglycan transglycosylase-like"/>
    <property type="match status" value="1"/>
</dbReference>
<dbReference type="GO" id="GO:0009252">
    <property type="term" value="P:peptidoglycan biosynthetic process"/>
    <property type="evidence" value="ECO:0007669"/>
    <property type="project" value="UniProtKB-UniPathway"/>
</dbReference>
<keyword evidence="8" id="KW-0378">Hydrolase</keyword>
<dbReference type="InterPro" id="IPR001264">
    <property type="entry name" value="Glyco_trans_51"/>
</dbReference>
<comment type="similarity">
    <text evidence="3">In the N-terminal section; belongs to the glycosyltransferase 51 family.</text>
</comment>
<keyword evidence="15" id="KW-0472">Membrane</keyword>
<dbReference type="PANTHER" id="PTHR32282:SF33">
    <property type="entry name" value="PEPTIDOGLYCAN GLYCOSYLTRANSFERASE"/>
    <property type="match status" value="1"/>
</dbReference>
<protein>
    <submittedName>
        <fullName evidence="18">Multimodular transpeptidase-transglycosylase</fullName>
    </submittedName>
</protein>
<dbReference type="InterPro" id="IPR001460">
    <property type="entry name" value="PCN-bd_Tpept"/>
</dbReference>
<dbReference type="InterPro" id="IPR012338">
    <property type="entry name" value="Beta-lactam/transpept-like"/>
</dbReference>
<dbReference type="InterPro" id="IPR050396">
    <property type="entry name" value="Glycosyltr_51/Transpeptidase"/>
</dbReference>
<evidence type="ECO:0000259" key="16">
    <source>
        <dbReference type="Pfam" id="PF00905"/>
    </source>
</evidence>
<keyword evidence="9" id="KW-0133">Cell shape</keyword>
<evidence type="ECO:0000256" key="3">
    <source>
        <dbReference type="ARBA" id="ARBA00007739"/>
    </source>
</evidence>
<dbReference type="SUPFAM" id="SSF56601">
    <property type="entry name" value="beta-lactamase/transpeptidase-like"/>
    <property type="match status" value="1"/>
</dbReference>
<dbReference type="GO" id="GO:0071555">
    <property type="term" value="P:cell wall organization"/>
    <property type="evidence" value="ECO:0007669"/>
    <property type="project" value="UniProtKB-KW"/>
</dbReference>
<keyword evidence="6" id="KW-0328">Glycosyltransferase</keyword>
<dbReference type="STRING" id="1867952.MTBPR1_20306"/>
<comment type="catalytic activity">
    <reaction evidence="13">
        <text>Preferential cleavage: (Ac)2-L-Lys-D-Ala-|-D-Ala. Also transpeptidation of peptidyl-alanyl moieties that are N-acyl substituents of D-alanine.</text>
        <dbReference type="EC" id="3.4.16.4"/>
    </reaction>
</comment>
<sequence>MSTKKKNTRKKVAKKAPKAEKTPLNLKRIVMWLSTLVVWGGIALALVLSYYAYDLPDVDKATSVDRRPGLSLLSVDGKVIATSGDLYGEAVQIHNLPDYLPQAVMATEDRRFYSHFGVDIIGLARALVTNVMSGRVKQGGSTLTQQVAKNLFLSPERSIKRKVQELLLALWLEKKFTKDQIFTLYLNRVYFGAGTYGVEAAARKYFSKPARHLSLYESALIAGLLKAPSRYNPRANPKLAEERTAVVLMNMVNAGYLTKAQAQQAKRHKNRVIKSAKPHKAGRYFADWVMDQVRDYVGPVNKDLTVVTTLDMGLQQLAEKEMRAILAKNAKKKQVSQAAIVALAPDGAVRAMVGGRNYGKSQFNRATQARRQPGSSFKPFVFLAGVERGLKADTKMKDEPFAIGSWKPRNYSGKYLGDITLAKALAESVNTVSVKVAQKVGFTRVVETAHRLGITSDLKAHPSIALGSSEVNLLELTAAYGPFANGGYGVFPFGIERIKDASGRILYQRTGGGTGRIVAPNHVAEINKMMKEVMISGTGKKANFNRSLGGKSGTSQAFRDAWFVGYSADLVLGVWMGNDNEKPMKKVSGAGLPAQLWGDVMKGAHVHAPPKALPGDKAPKAVQDVKGFFEKLFGN</sequence>
<dbReference type="GO" id="GO:0009002">
    <property type="term" value="F:serine-type D-Ala-D-Ala carboxypeptidase activity"/>
    <property type="evidence" value="ECO:0007669"/>
    <property type="project" value="UniProtKB-EC"/>
</dbReference>
<reference evidence="18 19" key="1">
    <citation type="submission" date="2016-07" db="EMBL/GenBank/DDBJ databases">
        <authorList>
            <person name="Lefevre C.T."/>
        </authorList>
    </citation>
    <scope>NUCLEOTIDE SEQUENCE [LARGE SCALE GENOMIC DNA]</scope>
    <source>
        <strain evidence="18">PR1</strain>
    </source>
</reference>
<dbReference type="GO" id="GO:0006508">
    <property type="term" value="P:proteolysis"/>
    <property type="evidence" value="ECO:0007669"/>
    <property type="project" value="UniProtKB-KW"/>
</dbReference>
<dbReference type="PANTHER" id="PTHR32282">
    <property type="entry name" value="BINDING PROTEIN TRANSPEPTIDASE, PUTATIVE-RELATED"/>
    <property type="match status" value="1"/>
</dbReference>
<evidence type="ECO:0000256" key="2">
    <source>
        <dbReference type="ARBA" id="ARBA00007090"/>
    </source>
</evidence>
<evidence type="ECO:0000313" key="19">
    <source>
        <dbReference type="Proteomes" id="UP000231658"/>
    </source>
</evidence>
<feature type="domain" description="Glycosyl transferase family 51" evidence="17">
    <location>
        <begin position="77"/>
        <end position="251"/>
    </location>
</feature>
<dbReference type="InterPro" id="IPR023346">
    <property type="entry name" value="Lysozyme-like_dom_sf"/>
</dbReference>
<dbReference type="GO" id="GO:0030288">
    <property type="term" value="C:outer membrane-bounded periplasmic space"/>
    <property type="evidence" value="ECO:0007669"/>
    <property type="project" value="TreeGrafter"/>
</dbReference>
<keyword evidence="10" id="KW-0573">Peptidoglycan synthesis</keyword>
<organism evidence="18 19">
    <name type="scientific">Candidatus Terasakiella magnetica</name>
    <dbReference type="NCBI Taxonomy" id="1867952"/>
    <lineage>
        <taxon>Bacteria</taxon>
        <taxon>Pseudomonadati</taxon>
        <taxon>Pseudomonadota</taxon>
        <taxon>Alphaproteobacteria</taxon>
        <taxon>Rhodospirillales</taxon>
        <taxon>Terasakiellaceae</taxon>
        <taxon>Terasakiella</taxon>
    </lineage>
</organism>
<gene>
    <name evidence="18" type="ORF">MTBPR1_20306</name>
</gene>
<accession>A0A1C3RGS7</accession>
<keyword evidence="5" id="KW-0645">Protease</keyword>
<evidence type="ECO:0000256" key="15">
    <source>
        <dbReference type="SAM" id="Phobius"/>
    </source>
</evidence>
<keyword evidence="4" id="KW-0121">Carboxypeptidase</keyword>
<dbReference type="NCBIfam" id="TIGR02074">
    <property type="entry name" value="PBP_1a_fam"/>
    <property type="match status" value="1"/>
</dbReference>
<dbReference type="Pfam" id="PF00912">
    <property type="entry name" value="Transgly"/>
    <property type="match status" value="1"/>
</dbReference>
<dbReference type="Pfam" id="PF00905">
    <property type="entry name" value="Transpeptidase"/>
    <property type="match status" value="1"/>
</dbReference>
<dbReference type="GO" id="GO:0008658">
    <property type="term" value="F:penicillin binding"/>
    <property type="evidence" value="ECO:0007669"/>
    <property type="project" value="InterPro"/>
</dbReference>
<dbReference type="AlphaFoldDB" id="A0A1C3RGS7"/>
<evidence type="ECO:0000259" key="17">
    <source>
        <dbReference type="Pfam" id="PF00912"/>
    </source>
</evidence>
<evidence type="ECO:0000313" key="18">
    <source>
        <dbReference type="EMBL" id="SCA56458.1"/>
    </source>
</evidence>